<evidence type="ECO:0000256" key="1">
    <source>
        <dbReference type="ARBA" id="ARBA00004141"/>
    </source>
</evidence>
<evidence type="ECO:0000313" key="9">
    <source>
        <dbReference type="Proteomes" id="UP000053095"/>
    </source>
</evidence>
<evidence type="ECO:0000256" key="4">
    <source>
        <dbReference type="ARBA" id="ARBA00022989"/>
    </source>
</evidence>
<dbReference type="PANTHER" id="PTHR48022:SF41">
    <property type="entry name" value="MAJOR FACILITATOR SUPERFAMILY (MFS) PROFILE DOMAIN-CONTAINING PROTEIN"/>
    <property type="match status" value="1"/>
</dbReference>
<feature type="transmembrane region" description="Helical" evidence="6">
    <location>
        <begin position="180"/>
        <end position="202"/>
    </location>
</feature>
<evidence type="ECO:0000259" key="7">
    <source>
        <dbReference type="PROSITE" id="PS50850"/>
    </source>
</evidence>
<feature type="transmembrane region" description="Helical" evidence="6">
    <location>
        <begin position="214"/>
        <end position="237"/>
    </location>
</feature>
<protein>
    <recommendedName>
        <fullName evidence="7">Major facilitator superfamily (MFS) profile domain-containing protein</fullName>
    </recommendedName>
</protein>
<dbReference type="GO" id="GO:0005351">
    <property type="term" value="F:carbohydrate:proton symporter activity"/>
    <property type="evidence" value="ECO:0007669"/>
    <property type="project" value="TreeGrafter"/>
</dbReference>
<feature type="transmembrane region" description="Helical" evidence="6">
    <location>
        <begin position="396"/>
        <end position="423"/>
    </location>
</feature>
<keyword evidence="4 6" id="KW-1133">Transmembrane helix</keyword>
<evidence type="ECO:0000313" key="8">
    <source>
        <dbReference type="EMBL" id="GAM42566.1"/>
    </source>
</evidence>
<sequence>MAASEKGVVELVERAENPNGTENGNLLQTMWLTARRNPKVLLYTVMMASGPMAFGFDIVIVGVVTAIPAFLETFGELYGEQLILPSLWLSLWNAMMSFGLIVGSVINGPITDRFGRKVSMATGAFILSIGIAIVYTSDEPTDITHRRIMFMFGKIVIGTGLSMLLSTCQTFNSEVAPTKLRAPLLSLFQFSATLGMLIAAVVAQNETKIGLQRLSYRVCFATQWALAGTALLAAVIIPESPVYYLRRGNFDGARKSLLRLHSADTIDSQIVALQAALDQERAFEESNQSATYLQCFKGTNLRRTRIVVYASILQQFLGVSFISNGTYFLITAGMTPSNSVMVLEIVSGLSMVSNIISWFLASSVGRRNSLLFGSIGVGIIWTSVGISACFKGSTALWYTGVAMNVVMVFYNLAAGGIGPIVAAETSSIRLRAKTNSVGFFASSLMSWAFTFFVPYMFNVGNADWGGKTAFFFTGLSFIAALVIFLEIPEMKNRTYVELDEMFEKHIPSRRFKEYARETD</sequence>
<name>A0A478EBD6_TALPI</name>
<comment type="similarity">
    <text evidence="2">Belongs to the major facilitator superfamily. Sugar transporter (TC 2.A.1.1) family.</text>
</comment>
<feature type="transmembrane region" description="Helical" evidence="6">
    <location>
        <begin position="118"/>
        <end position="136"/>
    </location>
</feature>
<gene>
    <name evidence="8" type="ORF">TCE0_044r16656</name>
</gene>
<dbReference type="FunFam" id="1.20.1250.20:FF:000078">
    <property type="entry name" value="MFS maltose transporter, putative"/>
    <property type="match status" value="1"/>
</dbReference>
<dbReference type="PROSITE" id="PS50850">
    <property type="entry name" value="MFS"/>
    <property type="match status" value="1"/>
</dbReference>
<dbReference type="Gene3D" id="1.20.1250.20">
    <property type="entry name" value="MFS general substrate transporter like domains"/>
    <property type="match status" value="1"/>
</dbReference>
<keyword evidence="3 6" id="KW-0812">Transmembrane</keyword>
<dbReference type="InterPro" id="IPR050360">
    <property type="entry name" value="MFS_Sugar_Transporters"/>
</dbReference>
<evidence type="ECO:0000256" key="6">
    <source>
        <dbReference type="SAM" id="Phobius"/>
    </source>
</evidence>
<feature type="transmembrane region" description="Helical" evidence="6">
    <location>
        <begin position="87"/>
        <end position="106"/>
    </location>
</feature>
<feature type="transmembrane region" description="Helical" evidence="6">
    <location>
        <begin position="148"/>
        <end position="168"/>
    </location>
</feature>
<organism evidence="8 9">
    <name type="scientific">Talaromyces pinophilus</name>
    <name type="common">Penicillium pinophilum</name>
    <dbReference type="NCBI Taxonomy" id="128442"/>
    <lineage>
        <taxon>Eukaryota</taxon>
        <taxon>Fungi</taxon>
        <taxon>Dikarya</taxon>
        <taxon>Ascomycota</taxon>
        <taxon>Pezizomycotina</taxon>
        <taxon>Eurotiomycetes</taxon>
        <taxon>Eurotiomycetidae</taxon>
        <taxon>Eurotiales</taxon>
        <taxon>Trichocomaceae</taxon>
        <taxon>Talaromyces</taxon>
        <taxon>Talaromyces sect. Talaromyces</taxon>
    </lineage>
</organism>
<feature type="domain" description="Major facilitator superfamily (MFS) profile" evidence="7">
    <location>
        <begin position="43"/>
        <end position="491"/>
    </location>
</feature>
<feature type="transmembrane region" description="Helical" evidence="6">
    <location>
        <begin position="435"/>
        <end position="457"/>
    </location>
</feature>
<dbReference type="InterPro" id="IPR036259">
    <property type="entry name" value="MFS_trans_sf"/>
</dbReference>
<feature type="transmembrane region" description="Helical" evidence="6">
    <location>
        <begin position="306"/>
        <end position="330"/>
    </location>
</feature>
<feature type="transmembrane region" description="Helical" evidence="6">
    <location>
        <begin position="370"/>
        <end position="390"/>
    </location>
</feature>
<dbReference type="EMBL" id="DF933840">
    <property type="protein sequence ID" value="GAM42566.1"/>
    <property type="molecule type" value="Genomic_DNA"/>
</dbReference>
<dbReference type="AlphaFoldDB" id="A0A478EBD6"/>
<keyword evidence="5 6" id="KW-0472">Membrane</keyword>
<dbReference type="GO" id="GO:0016020">
    <property type="term" value="C:membrane"/>
    <property type="evidence" value="ECO:0007669"/>
    <property type="project" value="UniProtKB-SubCell"/>
</dbReference>
<keyword evidence="9" id="KW-1185">Reference proteome</keyword>
<dbReference type="PANTHER" id="PTHR48022">
    <property type="entry name" value="PLASTIDIC GLUCOSE TRANSPORTER 4"/>
    <property type="match status" value="1"/>
</dbReference>
<dbReference type="Proteomes" id="UP000053095">
    <property type="component" value="Unassembled WGS sequence"/>
</dbReference>
<proteinExistence type="inferred from homology"/>
<feature type="transmembrane region" description="Helical" evidence="6">
    <location>
        <begin position="469"/>
        <end position="487"/>
    </location>
</feature>
<dbReference type="SUPFAM" id="SSF103473">
    <property type="entry name" value="MFS general substrate transporter"/>
    <property type="match status" value="1"/>
</dbReference>
<accession>A0A478EBD6</accession>
<reference evidence="9" key="1">
    <citation type="journal article" date="2015" name="Genome Announc.">
        <title>Draft genome sequence of Talaromyces cellulolyticus strain Y-94, a source of lignocellulosic biomass-degrading enzymes.</title>
        <authorList>
            <person name="Fujii T."/>
            <person name="Koike H."/>
            <person name="Sawayama S."/>
            <person name="Yano S."/>
            <person name="Inoue H."/>
        </authorList>
    </citation>
    <scope>NUCLEOTIDE SEQUENCE [LARGE SCALE GENOMIC DNA]</scope>
    <source>
        <strain evidence="9">Y-94</strain>
    </source>
</reference>
<feature type="transmembrane region" description="Helical" evidence="6">
    <location>
        <begin position="342"/>
        <end position="361"/>
    </location>
</feature>
<dbReference type="Pfam" id="PF00083">
    <property type="entry name" value="Sugar_tr"/>
    <property type="match status" value="1"/>
</dbReference>
<feature type="transmembrane region" description="Helical" evidence="6">
    <location>
        <begin position="40"/>
        <end position="67"/>
    </location>
</feature>
<comment type="subcellular location">
    <subcellularLocation>
        <location evidence="1">Membrane</location>
        <topology evidence="1">Multi-pass membrane protein</topology>
    </subcellularLocation>
</comment>
<evidence type="ECO:0000256" key="2">
    <source>
        <dbReference type="ARBA" id="ARBA00010992"/>
    </source>
</evidence>
<evidence type="ECO:0000256" key="5">
    <source>
        <dbReference type="ARBA" id="ARBA00023136"/>
    </source>
</evidence>
<dbReference type="InterPro" id="IPR005828">
    <property type="entry name" value="MFS_sugar_transport-like"/>
</dbReference>
<dbReference type="InterPro" id="IPR020846">
    <property type="entry name" value="MFS_dom"/>
</dbReference>
<evidence type="ECO:0000256" key="3">
    <source>
        <dbReference type="ARBA" id="ARBA00022692"/>
    </source>
</evidence>